<reference evidence="2" key="1">
    <citation type="journal article" date="2022" name="bioRxiv">
        <title>Sequencing and chromosome-scale assembly of the giantPleurodeles waltlgenome.</title>
        <authorList>
            <person name="Brown T."/>
            <person name="Elewa A."/>
            <person name="Iarovenko S."/>
            <person name="Subramanian E."/>
            <person name="Araus A.J."/>
            <person name="Petzold A."/>
            <person name="Susuki M."/>
            <person name="Suzuki K.-i.T."/>
            <person name="Hayashi T."/>
            <person name="Toyoda A."/>
            <person name="Oliveira C."/>
            <person name="Osipova E."/>
            <person name="Leigh N.D."/>
            <person name="Simon A."/>
            <person name="Yun M.H."/>
        </authorList>
    </citation>
    <scope>NUCLEOTIDE SEQUENCE</scope>
    <source>
        <strain evidence="2">20211129_DDA</strain>
        <tissue evidence="2">Liver</tissue>
    </source>
</reference>
<evidence type="ECO:0000313" key="3">
    <source>
        <dbReference type="Proteomes" id="UP001066276"/>
    </source>
</evidence>
<dbReference type="EMBL" id="JANPWB010000004">
    <property type="protein sequence ID" value="KAJ1191822.1"/>
    <property type="molecule type" value="Genomic_DNA"/>
</dbReference>
<feature type="region of interest" description="Disordered" evidence="1">
    <location>
        <begin position="162"/>
        <end position="191"/>
    </location>
</feature>
<sequence>MVRMAVPERQKPRRKVRQEGRRALGRVTCFVREASLCGFWLQCRPEFLCPECLFSCRVMAVESKVQQVLCLLEEAGHLDLVRPGAAAAAWPARKAASGVAFSPPRRVTGARKVTLLGKGKARSFRGRARGWRQGVAGTPRLPWQASITQLEVWQGRSRPLRKEQGVLGQGNGQSSSGEDSPMEGRGREGAEWGGASFVQGFFRGDGFTGQQPRRAHVRF</sequence>
<accession>A0AAV7UW16</accession>
<dbReference type="AlphaFoldDB" id="A0AAV7UW16"/>
<dbReference type="Proteomes" id="UP001066276">
    <property type="component" value="Chromosome 2_2"/>
</dbReference>
<comment type="caution">
    <text evidence="2">The sequence shown here is derived from an EMBL/GenBank/DDBJ whole genome shotgun (WGS) entry which is preliminary data.</text>
</comment>
<protein>
    <submittedName>
        <fullName evidence="2">Uncharacterized protein</fullName>
    </submittedName>
</protein>
<gene>
    <name evidence="2" type="ORF">NDU88_001137</name>
</gene>
<keyword evidence="3" id="KW-1185">Reference proteome</keyword>
<name>A0AAV7UW16_PLEWA</name>
<organism evidence="2 3">
    <name type="scientific">Pleurodeles waltl</name>
    <name type="common">Iberian ribbed newt</name>
    <dbReference type="NCBI Taxonomy" id="8319"/>
    <lineage>
        <taxon>Eukaryota</taxon>
        <taxon>Metazoa</taxon>
        <taxon>Chordata</taxon>
        <taxon>Craniata</taxon>
        <taxon>Vertebrata</taxon>
        <taxon>Euteleostomi</taxon>
        <taxon>Amphibia</taxon>
        <taxon>Batrachia</taxon>
        <taxon>Caudata</taxon>
        <taxon>Salamandroidea</taxon>
        <taxon>Salamandridae</taxon>
        <taxon>Pleurodelinae</taxon>
        <taxon>Pleurodeles</taxon>
    </lineage>
</organism>
<evidence type="ECO:0000313" key="2">
    <source>
        <dbReference type="EMBL" id="KAJ1191822.1"/>
    </source>
</evidence>
<proteinExistence type="predicted"/>
<evidence type="ECO:0000256" key="1">
    <source>
        <dbReference type="SAM" id="MobiDB-lite"/>
    </source>
</evidence>